<comment type="caution">
    <text evidence="4">The sequence shown here is derived from an EMBL/GenBank/DDBJ whole genome shotgun (WGS) entry which is preliminary data.</text>
</comment>
<dbReference type="InterPro" id="IPR007110">
    <property type="entry name" value="Ig-like_dom"/>
</dbReference>
<evidence type="ECO:0000313" key="5">
    <source>
        <dbReference type="Proteomes" id="UP001159427"/>
    </source>
</evidence>
<keyword evidence="2" id="KW-0812">Transmembrane</keyword>
<dbReference type="Proteomes" id="UP001159427">
    <property type="component" value="Unassembled WGS sequence"/>
</dbReference>
<keyword evidence="2" id="KW-0472">Membrane</keyword>
<protein>
    <recommendedName>
        <fullName evidence="3">Ig-like domain-containing protein</fullName>
    </recommendedName>
</protein>
<feature type="compositionally biased region" description="Basic and acidic residues" evidence="1">
    <location>
        <begin position="210"/>
        <end position="223"/>
    </location>
</feature>
<accession>A0ABN8SWR6</accession>
<feature type="compositionally biased region" description="Polar residues" evidence="1">
    <location>
        <begin position="186"/>
        <end position="197"/>
    </location>
</feature>
<dbReference type="PROSITE" id="PS50835">
    <property type="entry name" value="IG_LIKE"/>
    <property type="match status" value="1"/>
</dbReference>
<keyword evidence="5" id="KW-1185">Reference proteome</keyword>
<dbReference type="InterPro" id="IPR013783">
    <property type="entry name" value="Ig-like_fold"/>
</dbReference>
<evidence type="ECO:0000313" key="4">
    <source>
        <dbReference type="EMBL" id="CAH3194390.1"/>
    </source>
</evidence>
<keyword evidence="2" id="KW-1133">Transmembrane helix</keyword>
<name>A0ABN8SWR6_9CNID</name>
<feature type="domain" description="Ig-like" evidence="3">
    <location>
        <begin position="19"/>
        <end position="103"/>
    </location>
</feature>
<proteinExistence type="predicted"/>
<feature type="compositionally biased region" description="Polar residues" evidence="1">
    <location>
        <begin position="167"/>
        <end position="179"/>
    </location>
</feature>
<gene>
    <name evidence="4" type="ORF">PEVE_00027723</name>
</gene>
<feature type="compositionally biased region" description="Basic residues" evidence="1">
    <location>
        <begin position="152"/>
        <end position="165"/>
    </location>
</feature>
<sequence>ENLAIDRNLTRQEITTFLNHAVNLGCYVTNVTEPTNSSQSLSSPVTSELLVYTWIKDNVTVTQSSRAKIHGNVLVVTPKFPKDFGMYECNVTNGVSSTQCRILLIRGLKYESAGGKGCVNISVLMPVLAVSVLFALFFVHLVIRRKAPKILSQKRRKSKQRRKSRNLLYNSFNDETANNNEKKQDIVSTEMQVINDYTSTPKPQEPEPEPEQKPSEECRREQRSGFSYKSFRELSIELDDAETGSQVSDESKTSNDKIGFYDKILKNDSTDESDDEVFSQTTEEAVAVLLPNKGKGESIASAFFCSLSFNALILKDKKARGTRMGG</sequence>
<feature type="transmembrane region" description="Helical" evidence="2">
    <location>
        <begin position="123"/>
        <end position="143"/>
    </location>
</feature>
<dbReference type="InterPro" id="IPR036179">
    <property type="entry name" value="Ig-like_dom_sf"/>
</dbReference>
<dbReference type="Gene3D" id="2.60.40.10">
    <property type="entry name" value="Immunoglobulins"/>
    <property type="match status" value="1"/>
</dbReference>
<evidence type="ECO:0000256" key="1">
    <source>
        <dbReference type="SAM" id="MobiDB-lite"/>
    </source>
</evidence>
<feature type="non-terminal residue" evidence="4">
    <location>
        <position position="1"/>
    </location>
</feature>
<evidence type="ECO:0000259" key="3">
    <source>
        <dbReference type="PROSITE" id="PS50835"/>
    </source>
</evidence>
<feature type="region of interest" description="Disordered" evidence="1">
    <location>
        <begin position="152"/>
        <end position="224"/>
    </location>
</feature>
<reference evidence="4 5" key="1">
    <citation type="submission" date="2022-05" db="EMBL/GenBank/DDBJ databases">
        <authorList>
            <consortium name="Genoscope - CEA"/>
            <person name="William W."/>
        </authorList>
    </citation>
    <scope>NUCLEOTIDE SEQUENCE [LARGE SCALE GENOMIC DNA]</scope>
</reference>
<organism evidence="4 5">
    <name type="scientific">Porites evermanni</name>
    <dbReference type="NCBI Taxonomy" id="104178"/>
    <lineage>
        <taxon>Eukaryota</taxon>
        <taxon>Metazoa</taxon>
        <taxon>Cnidaria</taxon>
        <taxon>Anthozoa</taxon>
        <taxon>Hexacorallia</taxon>
        <taxon>Scleractinia</taxon>
        <taxon>Fungiina</taxon>
        <taxon>Poritidae</taxon>
        <taxon>Porites</taxon>
    </lineage>
</organism>
<evidence type="ECO:0000256" key="2">
    <source>
        <dbReference type="SAM" id="Phobius"/>
    </source>
</evidence>
<dbReference type="SUPFAM" id="SSF48726">
    <property type="entry name" value="Immunoglobulin"/>
    <property type="match status" value="1"/>
</dbReference>
<dbReference type="EMBL" id="CALNXI010003817">
    <property type="protein sequence ID" value="CAH3194390.1"/>
    <property type="molecule type" value="Genomic_DNA"/>
</dbReference>
<feature type="non-terminal residue" evidence="4">
    <location>
        <position position="326"/>
    </location>
</feature>